<feature type="domain" description="Disease resistance N-terminal" evidence="5">
    <location>
        <begin position="22"/>
        <end position="99"/>
    </location>
</feature>
<organism evidence="6 7">
    <name type="scientific">Dillenia turbinata</name>
    <dbReference type="NCBI Taxonomy" id="194707"/>
    <lineage>
        <taxon>Eukaryota</taxon>
        <taxon>Viridiplantae</taxon>
        <taxon>Streptophyta</taxon>
        <taxon>Embryophyta</taxon>
        <taxon>Tracheophyta</taxon>
        <taxon>Spermatophyta</taxon>
        <taxon>Magnoliopsida</taxon>
        <taxon>eudicotyledons</taxon>
        <taxon>Gunneridae</taxon>
        <taxon>Pentapetalae</taxon>
        <taxon>Dilleniales</taxon>
        <taxon>Dilleniaceae</taxon>
        <taxon>Dillenia</taxon>
    </lineage>
</organism>
<dbReference type="AlphaFoldDB" id="A0AAN8VK13"/>
<sequence length="209" mass="23452">MLKMDVTGGEAFPFATLEGLMNKLDSPELLQFAEEAEIDTSLESWLEMLLLISDFLEDAEGRQLMERAVKRWLSKLGDLIYDADDVVDVLNTEMLKTSVFDSEVVAGMSSEMKKITKGLKDIKERIKELDLKRPTEIKSNESIKEERITTSVLDHGIVGREKDKEAILSLLPLSPKITSHKPPSSGAIITDDSDEDDDLDLNYSDEDDD</sequence>
<evidence type="ECO:0000256" key="4">
    <source>
        <dbReference type="SAM" id="MobiDB-lite"/>
    </source>
</evidence>
<evidence type="ECO:0000256" key="1">
    <source>
        <dbReference type="ARBA" id="ARBA00022737"/>
    </source>
</evidence>
<keyword evidence="1" id="KW-0677">Repeat</keyword>
<reference evidence="6 7" key="1">
    <citation type="submission" date="2023-12" db="EMBL/GenBank/DDBJ databases">
        <title>A high-quality genome assembly for Dillenia turbinata (Dilleniales).</title>
        <authorList>
            <person name="Chanderbali A."/>
        </authorList>
    </citation>
    <scope>NUCLEOTIDE SEQUENCE [LARGE SCALE GENOMIC DNA]</scope>
    <source>
        <strain evidence="6">LSX21</strain>
        <tissue evidence="6">Leaf</tissue>
    </source>
</reference>
<gene>
    <name evidence="6" type="ORF">RJ641_036018</name>
</gene>
<feature type="region of interest" description="Disordered" evidence="4">
    <location>
        <begin position="175"/>
        <end position="209"/>
    </location>
</feature>
<keyword evidence="2" id="KW-0547">Nucleotide-binding</keyword>
<dbReference type="Proteomes" id="UP001370490">
    <property type="component" value="Unassembled WGS sequence"/>
</dbReference>
<evidence type="ECO:0000313" key="7">
    <source>
        <dbReference type="Proteomes" id="UP001370490"/>
    </source>
</evidence>
<dbReference type="Gene3D" id="1.20.5.4130">
    <property type="match status" value="1"/>
</dbReference>
<comment type="caution">
    <text evidence="6">The sequence shown here is derived from an EMBL/GenBank/DDBJ whole genome shotgun (WGS) entry which is preliminary data.</text>
</comment>
<dbReference type="EMBL" id="JBAMMX010000009">
    <property type="protein sequence ID" value="KAK6933124.1"/>
    <property type="molecule type" value="Genomic_DNA"/>
</dbReference>
<evidence type="ECO:0000256" key="2">
    <source>
        <dbReference type="ARBA" id="ARBA00022741"/>
    </source>
</evidence>
<evidence type="ECO:0000259" key="5">
    <source>
        <dbReference type="Pfam" id="PF18052"/>
    </source>
</evidence>
<accession>A0AAN8VK13</accession>
<dbReference type="GO" id="GO:0006952">
    <property type="term" value="P:defense response"/>
    <property type="evidence" value="ECO:0007669"/>
    <property type="project" value="UniProtKB-KW"/>
</dbReference>
<proteinExistence type="predicted"/>
<name>A0AAN8VK13_9MAGN</name>
<dbReference type="Pfam" id="PF18052">
    <property type="entry name" value="Rx_N"/>
    <property type="match status" value="1"/>
</dbReference>
<keyword evidence="3" id="KW-0611">Plant defense</keyword>
<dbReference type="GO" id="GO:0000166">
    <property type="term" value="F:nucleotide binding"/>
    <property type="evidence" value="ECO:0007669"/>
    <property type="project" value="UniProtKB-KW"/>
</dbReference>
<keyword evidence="7" id="KW-1185">Reference proteome</keyword>
<protein>
    <submittedName>
        <fullName evidence="6">Rx, N-terminal</fullName>
    </submittedName>
</protein>
<evidence type="ECO:0000313" key="6">
    <source>
        <dbReference type="EMBL" id="KAK6933124.1"/>
    </source>
</evidence>
<dbReference type="InterPro" id="IPR041118">
    <property type="entry name" value="Rx_N"/>
</dbReference>
<feature type="compositionally biased region" description="Acidic residues" evidence="4">
    <location>
        <begin position="191"/>
        <end position="209"/>
    </location>
</feature>
<evidence type="ECO:0000256" key="3">
    <source>
        <dbReference type="ARBA" id="ARBA00022821"/>
    </source>
</evidence>